<sequence>MNTSSQTNVPQPPKQSAYTQPSNPVSQDPLEQRGQPQPQLSSTSGTSRRRYGDPPAAIHRTADSKPSSEDKLAKLEQDRQGKLQPECKRGHIDLEYGIEQQPAEGDIAAAVENNPNYSQGSSYTRVQPGAHAGAVGTSTPGFEQDTAAQMDRKRTEHDQILAQKAGKSPSSEGEEAERRQLRERKLKQDEQLDVKGAVKASTGDTAV</sequence>
<proteinExistence type="predicted"/>
<evidence type="ECO:0000313" key="2">
    <source>
        <dbReference type="EMBL" id="CRG91738.1"/>
    </source>
</evidence>
<feature type="compositionally biased region" description="Basic and acidic residues" evidence="1">
    <location>
        <begin position="150"/>
        <end position="159"/>
    </location>
</feature>
<evidence type="ECO:0000313" key="3">
    <source>
        <dbReference type="Proteomes" id="UP000054383"/>
    </source>
</evidence>
<dbReference type="OMA" id="TTEPGRH"/>
<accession>A0A0U1M882</accession>
<feature type="region of interest" description="Disordered" evidence="1">
    <location>
        <begin position="1"/>
        <end position="88"/>
    </location>
</feature>
<keyword evidence="3" id="KW-1185">Reference proteome</keyword>
<feature type="compositionally biased region" description="Polar residues" evidence="1">
    <location>
        <begin position="113"/>
        <end position="125"/>
    </location>
</feature>
<feature type="region of interest" description="Disordered" evidence="1">
    <location>
        <begin position="113"/>
        <end position="207"/>
    </location>
</feature>
<dbReference type="EMBL" id="CVMT01000010">
    <property type="protein sequence ID" value="CRG91738.1"/>
    <property type="molecule type" value="Genomic_DNA"/>
</dbReference>
<evidence type="ECO:0000256" key="1">
    <source>
        <dbReference type="SAM" id="MobiDB-lite"/>
    </source>
</evidence>
<feature type="compositionally biased region" description="Basic and acidic residues" evidence="1">
    <location>
        <begin position="60"/>
        <end position="88"/>
    </location>
</feature>
<dbReference type="OrthoDB" id="4509376at2759"/>
<organism evidence="2 3">
    <name type="scientific">Talaromyces islandicus</name>
    <name type="common">Penicillium islandicum</name>
    <dbReference type="NCBI Taxonomy" id="28573"/>
    <lineage>
        <taxon>Eukaryota</taxon>
        <taxon>Fungi</taxon>
        <taxon>Dikarya</taxon>
        <taxon>Ascomycota</taxon>
        <taxon>Pezizomycotina</taxon>
        <taxon>Eurotiomycetes</taxon>
        <taxon>Eurotiomycetidae</taxon>
        <taxon>Eurotiales</taxon>
        <taxon>Trichocomaceae</taxon>
        <taxon>Talaromyces</taxon>
        <taxon>Talaromyces sect. Islandici</taxon>
    </lineage>
</organism>
<protein>
    <submittedName>
        <fullName evidence="2">Uncharacterized protein</fullName>
    </submittedName>
</protein>
<feature type="compositionally biased region" description="Polar residues" evidence="1">
    <location>
        <begin position="1"/>
        <end position="26"/>
    </location>
</feature>
<dbReference type="AlphaFoldDB" id="A0A0U1M882"/>
<gene>
    <name evidence="2" type="ORF">PISL3812_08790</name>
</gene>
<dbReference type="Proteomes" id="UP000054383">
    <property type="component" value="Unassembled WGS sequence"/>
</dbReference>
<name>A0A0U1M882_TALIS</name>
<reference evidence="2 3" key="1">
    <citation type="submission" date="2015-04" db="EMBL/GenBank/DDBJ databases">
        <authorList>
            <person name="Syromyatnikov M.Y."/>
            <person name="Popov V.N."/>
        </authorList>
    </citation>
    <scope>NUCLEOTIDE SEQUENCE [LARGE SCALE GENOMIC DNA]</scope>
    <source>
        <strain evidence="2">WF-38-12</strain>
    </source>
</reference>